<dbReference type="InterPro" id="IPR034294">
    <property type="entry name" value="Aquaporin_transptr"/>
</dbReference>
<proteinExistence type="inferred from homology"/>
<keyword evidence="11" id="KW-1185">Reference proteome</keyword>
<dbReference type="OrthoDB" id="9807293at2"/>
<evidence type="ECO:0000256" key="4">
    <source>
        <dbReference type="ARBA" id="ARBA00022475"/>
    </source>
</evidence>
<feature type="transmembrane region" description="Helical" evidence="9">
    <location>
        <begin position="140"/>
        <end position="162"/>
    </location>
</feature>
<protein>
    <submittedName>
        <fullName evidence="10">MIP family major intrinsic protein channel protein</fullName>
    </submittedName>
</protein>
<reference evidence="10 11" key="1">
    <citation type="journal article" date="2015" name="BMC Genomics">
        <title>Comparative genomics of Fructobacillus spp. and Leuconostoc spp. reveals niche-specific evolution of Fructobacillus spp.</title>
        <authorList>
            <person name="Endo A."/>
            <person name="Tanizawa Y."/>
            <person name="Tanaka N."/>
            <person name="Maeno S."/>
            <person name="Kumar H."/>
            <person name="Shiwa Y."/>
            <person name="Okada S."/>
            <person name="Yoshikawa H."/>
            <person name="Dicks L."/>
            <person name="Nakagawa J."/>
            <person name="Arita M."/>
        </authorList>
    </citation>
    <scope>NUCLEOTIDE SEQUENCE [LARGE SCALE GENOMIC DNA]</scope>
    <source>
        <strain evidence="10 11">JCM 12225</strain>
    </source>
</reference>
<dbReference type="GO" id="GO:0005886">
    <property type="term" value="C:plasma membrane"/>
    <property type="evidence" value="ECO:0007669"/>
    <property type="project" value="UniProtKB-SubCell"/>
</dbReference>
<dbReference type="EMBL" id="DF967992">
    <property type="protein sequence ID" value="GAO99502.1"/>
    <property type="molecule type" value="Genomic_DNA"/>
</dbReference>
<dbReference type="Proteomes" id="UP000253891">
    <property type="component" value="Unassembled WGS sequence"/>
</dbReference>
<feature type="transmembrane region" description="Helical" evidence="9">
    <location>
        <begin position="212"/>
        <end position="230"/>
    </location>
</feature>
<sequence length="244" mass="25886">MRKYLSEFFGTAFLVIFSSAALVYVLDFQVGQLFDAMAIFGLSLAVLMFIFGPFSNGGHFNPAVSLASAINKDITWKTFGGYILAQILGALAGLGLTVSSLLPVIHSQQTASSTSTTSTASVTATQLFSSFEPSSSTTSLQLALTIEAVFTFFLVFITVLAFKKYAKYSAAIAGMTFAITAFITYPITGGLLNPARVLAPAVYHGLASSAHLWFFLIVEIVAAALAGYAVKYFVANDAQAEVAE</sequence>
<evidence type="ECO:0000256" key="8">
    <source>
        <dbReference type="RuleBase" id="RU000477"/>
    </source>
</evidence>
<dbReference type="PANTHER" id="PTHR19139:SF199">
    <property type="entry name" value="MIP17260P"/>
    <property type="match status" value="1"/>
</dbReference>
<dbReference type="STRING" id="157463.GCA_001047075_00430"/>
<dbReference type="PROSITE" id="PS00221">
    <property type="entry name" value="MIP"/>
    <property type="match status" value="1"/>
</dbReference>
<dbReference type="InterPro" id="IPR022357">
    <property type="entry name" value="MIP_CS"/>
</dbReference>
<keyword evidence="4" id="KW-1003">Cell membrane</keyword>
<feature type="transmembrane region" description="Helical" evidence="9">
    <location>
        <begin position="32"/>
        <end position="51"/>
    </location>
</feature>
<keyword evidence="7 9" id="KW-0472">Membrane</keyword>
<feature type="transmembrane region" description="Helical" evidence="9">
    <location>
        <begin position="7"/>
        <end position="26"/>
    </location>
</feature>
<evidence type="ECO:0000256" key="9">
    <source>
        <dbReference type="SAM" id="Phobius"/>
    </source>
</evidence>
<dbReference type="PANTHER" id="PTHR19139">
    <property type="entry name" value="AQUAPORIN TRANSPORTER"/>
    <property type="match status" value="1"/>
</dbReference>
<gene>
    <name evidence="10" type="ORF">FFIC_150050</name>
</gene>
<dbReference type="Pfam" id="PF00230">
    <property type="entry name" value="MIP"/>
    <property type="match status" value="1"/>
</dbReference>
<dbReference type="SUPFAM" id="SSF81338">
    <property type="entry name" value="Aquaporin-like"/>
    <property type="match status" value="1"/>
</dbReference>
<dbReference type="Gene3D" id="1.20.1080.10">
    <property type="entry name" value="Glycerol uptake facilitator protein"/>
    <property type="match status" value="1"/>
</dbReference>
<dbReference type="GO" id="GO:0015250">
    <property type="term" value="F:water channel activity"/>
    <property type="evidence" value="ECO:0007669"/>
    <property type="project" value="TreeGrafter"/>
</dbReference>
<dbReference type="PRINTS" id="PR00783">
    <property type="entry name" value="MINTRINSICP"/>
</dbReference>
<organism evidence="10 11">
    <name type="scientific">Fructobacillus ficulneus</name>
    <dbReference type="NCBI Taxonomy" id="157463"/>
    <lineage>
        <taxon>Bacteria</taxon>
        <taxon>Bacillati</taxon>
        <taxon>Bacillota</taxon>
        <taxon>Bacilli</taxon>
        <taxon>Lactobacillales</taxon>
        <taxon>Lactobacillaceae</taxon>
        <taxon>Fructobacillus</taxon>
    </lineage>
</organism>
<feature type="transmembrane region" description="Helical" evidence="9">
    <location>
        <begin position="82"/>
        <end position="105"/>
    </location>
</feature>
<comment type="similarity">
    <text evidence="2 8">Belongs to the MIP/aquaporin (TC 1.A.8) family.</text>
</comment>
<evidence type="ECO:0000256" key="3">
    <source>
        <dbReference type="ARBA" id="ARBA00022448"/>
    </source>
</evidence>
<comment type="subcellular location">
    <subcellularLocation>
        <location evidence="1">Cell membrane</location>
        <topology evidence="1">Multi-pass membrane protein</topology>
    </subcellularLocation>
</comment>
<evidence type="ECO:0000256" key="7">
    <source>
        <dbReference type="ARBA" id="ARBA00023136"/>
    </source>
</evidence>
<dbReference type="AlphaFoldDB" id="A0A0K8MGC0"/>
<evidence type="ECO:0000256" key="2">
    <source>
        <dbReference type="ARBA" id="ARBA00006175"/>
    </source>
</evidence>
<evidence type="ECO:0000256" key="5">
    <source>
        <dbReference type="ARBA" id="ARBA00022692"/>
    </source>
</evidence>
<accession>A0A0K8MGC0</accession>
<name>A0A0K8MGC0_9LACO</name>
<evidence type="ECO:0000313" key="10">
    <source>
        <dbReference type="EMBL" id="GAO99502.1"/>
    </source>
</evidence>
<keyword evidence="6 9" id="KW-1133">Transmembrane helix</keyword>
<evidence type="ECO:0000256" key="1">
    <source>
        <dbReference type="ARBA" id="ARBA00004651"/>
    </source>
</evidence>
<keyword evidence="5 8" id="KW-0812">Transmembrane</keyword>
<dbReference type="InterPro" id="IPR023271">
    <property type="entry name" value="Aquaporin-like"/>
</dbReference>
<dbReference type="RefSeq" id="WP_061992915.1">
    <property type="nucleotide sequence ID" value="NZ_DF967992.1"/>
</dbReference>
<evidence type="ECO:0000313" key="11">
    <source>
        <dbReference type="Proteomes" id="UP000253891"/>
    </source>
</evidence>
<keyword evidence="3 8" id="KW-0813">Transport</keyword>
<evidence type="ECO:0000256" key="6">
    <source>
        <dbReference type="ARBA" id="ARBA00022989"/>
    </source>
</evidence>
<dbReference type="InterPro" id="IPR000425">
    <property type="entry name" value="MIP"/>
</dbReference>
<feature type="transmembrane region" description="Helical" evidence="9">
    <location>
        <begin position="169"/>
        <end position="192"/>
    </location>
</feature>